<sequence>INSDFPYESHEFEFGSPRIFAFQSLLDAQSIRVLVVSFGCQEGAQFWLQQTGCKFEMLLDPLREIYKAFGLGCSYAKVLKFGCMLQYSEYLVLKRELPQVPPQFIDDVYQLGGDFLLNEDGKVIFSHCSKSPIDRPKMTDLLAAISEGSS</sequence>
<evidence type="ECO:0000313" key="1">
    <source>
        <dbReference type="Ensembl" id="ENSDCDP00010031305.1"/>
    </source>
</evidence>
<dbReference type="Proteomes" id="UP000694580">
    <property type="component" value="Chromosome 14"/>
</dbReference>
<reference evidence="1" key="2">
    <citation type="submission" date="2025-08" db="UniProtKB">
        <authorList>
            <consortium name="Ensembl"/>
        </authorList>
    </citation>
    <scope>IDENTIFICATION</scope>
</reference>
<proteinExistence type="predicted"/>
<dbReference type="InterPro" id="IPR032801">
    <property type="entry name" value="PXL2A/B/C"/>
</dbReference>
<name>A0AAY4CDP3_9TELE</name>
<reference evidence="1 2" key="1">
    <citation type="submission" date="2020-06" db="EMBL/GenBank/DDBJ databases">
        <authorList>
            <consortium name="Wellcome Sanger Institute Data Sharing"/>
        </authorList>
    </citation>
    <scope>NUCLEOTIDE SEQUENCE [LARGE SCALE GENOMIC DNA]</scope>
</reference>
<dbReference type="Pfam" id="PF13911">
    <property type="entry name" value="AhpC-TSA_2"/>
    <property type="match status" value="1"/>
</dbReference>
<dbReference type="GeneTree" id="ENSGT01120000272248"/>
<dbReference type="AlphaFoldDB" id="A0AAY4CDP3"/>
<keyword evidence="2" id="KW-1185">Reference proteome</keyword>
<reference evidence="1" key="3">
    <citation type="submission" date="2025-09" db="UniProtKB">
        <authorList>
            <consortium name="Ensembl"/>
        </authorList>
    </citation>
    <scope>IDENTIFICATION</scope>
</reference>
<dbReference type="Gene3D" id="3.40.30.10">
    <property type="entry name" value="Glutaredoxin"/>
    <property type="match status" value="1"/>
</dbReference>
<organism evidence="1 2">
    <name type="scientific">Denticeps clupeoides</name>
    <name type="common">denticle herring</name>
    <dbReference type="NCBI Taxonomy" id="299321"/>
    <lineage>
        <taxon>Eukaryota</taxon>
        <taxon>Metazoa</taxon>
        <taxon>Chordata</taxon>
        <taxon>Craniata</taxon>
        <taxon>Vertebrata</taxon>
        <taxon>Euteleostomi</taxon>
        <taxon>Actinopterygii</taxon>
        <taxon>Neopterygii</taxon>
        <taxon>Teleostei</taxon>
        <taxon>Clupei</taxon>
        <taxon>Clupeiformes</taxon>
        <taxon>Denticipitoidei</taxon>
        <taxon>Denticipitidae</taxon>
        <taxon>Denticeps</taxon>
    </lineage>
</organism>
<protein>
    <submittedName>
        <fullName evidence="1">Uncharacterized protein</fullName>
    </submittedName>
</protein>
<accession>A0AAY4CDP3</accession>
<dbReference type="Ensembl" id="ENSDCDT00010038710.1">
    <property type="protein sequence ID" value="ENSDCDP00010031305.1"/>
    <property type="gene ID" value="ENSDCDG00010019929.1"/>
</dbReference>
<evidence type="ECO:0000313" key="2">
    <source>
        <dbReference type="Proteomes" id="UP000694580"/>
    </source>
</evidence>
<dbReference type="InterPro" id="IPR036249">
    <property type="entry name" value="Thioredoxin-like_sf"/>
</dbReference>
<dbReference type="SUPFAM" id="SSF52833">
    <property type="entry name" value="Thioredoxin-like"/>
    <property type="match status" value="1"/>
</dbReference>